<reference evidence="2 3" key="1">
    <citation type="journal article" date="2023" name="Sci. Data">
        <title>Genome assembly of the Korean intertidal mud-creeper Batillaria attramentaria.</title>
        <authorList>
            <person name="Patra A.K."/>
            <person name="Ho P.T."/>
            <person name="Jun S."/>
            <person name="Lee S.J."/>
            <person name="Kim Y."/>
            <person name="Won Y.J."/>
        </authorList>
    </citation>
    <scope>NUCLEOTIDE SEQUENCE [LARGE SCALE GENOMIC DNA]</scope>
    <source>
        <strain evidence="2">Wonlab-2016</strain>
    </source>
</reference>
<name>A0ABD0JPQ0_9CAEN</name>
<dbReference type="EMBL" id="JACVVK020000369">
    <property type="protein sequence ID" value="KAK7476668.1"/>
    <property type="molecule type" value="Genomic_DNA"/>
</dbReference>
<protein>
    <submittedName>
        <fullName evidence="2">Uncharacterized protein</fullName>
    </submittedName>
</protein>
<organism evidence="2 3">
    <name type="scientific">Batillaria attramentaria</name>
    <dbReference type="NCBI Taxonomy" id="370345"/>
    <lineage>
        <taxon>Eukaryota</taxon>
        <taxon>Metazoa</taxon>
        <taxon>Spiralia</taxon>
        <taxon>Lophotrochozoa</taxon>
        <taxon>Mollusca</taxon>
        <taxon>Gastropoda</taxon>
        <taxon>Caenogastropoda</taxon>
        <taxon>Sorbeoconcha</taxon>
        <taxon>Cerithioidea</taxon>
        <taxon>Batillariidae</taxon>
        <taxon>Batillaria</taxon>
    </lineage>
</organism>
<feature type="compositionally biased region" description="Low complexity" evidence="1">
    <location>
        <begin position="21"/>
        <end position="35"/>
    </location>
</feature>
<evidence type="ECO:0000256" key="1">
    <source>
        <dbReference type="SAM" id="MobiDB-lite"/>
    </source>
</evidence>
<evidence type="ECO:0000313" key="3">
    <source>
        <dbReference type="Proteomes" id="UP001519460"/>
    </source>
</evidence>
<sequence>MHQTRQPMFGSVKLNSVLTRESSGSSSQEDLSVSEPRNTRIHQQTSAQQINDHRLNGVQSLQSSSAFVSEFLTVGWCPLRYAVQDSDVTWWQTFCSLYHNQ</sequence>
<proteinExistence type="predicted"/>
<evidence type="ECO:0000313" key="2">
    <source>
        <dbReference type="EMBL" id="KAK7476668.1"/>
    </source>
</evidence>
<dbReference type="AlphaFoldDB" id="A0ABD0JPQ0"/>
<comment type="caution">
    <text evidence="2">The sequence shown here is derived from an EMBL/GenBank/DDBJ whole genome shotgun (WGS) entry which is preliminary data.</text>
</comment>
<feature type="region of interest" description="Disordered" evidence="1">
    <location>
        <begin position="1"/>
        <end position="49"/>
    </location>
</feature>
<accession>A0ABD0JPQ0</accession>
<dbReference type="Proteomes" id="UP001519460">
    <property type="component" value="Unassembled WGS sequence"/>
</dbReference>
<keyword evidence="3" id="KW-1185">Reference proteome</keyword>
<gene>
    <name evidence="2" type="ORF">BaRGS_00032066</name>
</gene>